<evidence type="ECO:0000259" key="1">
    <source>
        <dbReference type="PROSITE" id="PS51819"/>
    </source>
</evidence>
<accession>A0A6I4UIE1</accession>
<feature type="domain" description="VOC" evidence="1">
    <location>
        <begin position="5"/>
        <end position="118"/>
    </location>
</feature>
<evidence type="ECO:0000313" key="4">
    <source>
        <dbReference type="Proteomes" id="UP000430021"/>
    </source>
</evidence>
<evidence type="ECO:0000313" key="2">
    <source>
        <dbReference type="EMBL" id="MBB3774070.1"/>
    </source>
</evidence>
<dbReference type="PANTHER" id="PTHR39175">
    <property type="entry name" value="FAMILY PROTEIN, PUTATIVE (AFU_ORTHOLOGUE AFUA_3G15060)-RELATED"/>
    <property type="match status" value="1"/>
</dbReference>
<dbReference type="PROSITE" id="PS51819">
    <property type="entry name" value="VOC"/>
    <property type="match status" value="1"/>
</dbReference>
<evidence type="ECO:0000313" key="3">
    <source>
        <dbReference type="EMBL" id="MXP38268.1"/>
    </source>
</evidence>
<dbReference type="EMBL" id="JACICE010000001">
    <property type="protein sequence ID" value="MBB3774070.1"/>
    <property type="molecule type" value="Genomic_DNA"/>
</dbReference>
<name>A0A6I4UIE1_9SPHN</name>
<dbReference type="PANTHER" id="PTHR39175:SF1">
    <property type="entry name" value="FAMILY PROTEIN, PUTATIVE (AFU_ORTHOLOGUE AFUA_3G15060)-RELATED"/>
    <property type="match status" value="1"/>
</dbReference>
<reference evidence="2 5" key="2">
    <citation type="submission" date="2020-08" db="EMBL/GenBank/DDBJ databases">
        <title>Genomic Encyclopedia of Type Strains, Phase IV (KMG-IV): sequencing the most valuable type-strain genomes for metagenomic binning, comparative biology and taxonomic classification.</title>
        <authorList>
            <person name="Goeker M."/>
        </authorList>
    </citation>
    <scope>NUCLEOTIDE SEQUENCE [LARGE SCALE GENOMIC DNA]</scope>
    <source>
        <strain evidence="2 5">DSM 8510</strain>
    </source>
</reference>
<dbReference type="AlphaFoldDB" id="A0A6I4UIE1"/>
<reference evidence="3 4" key="1">
    <citation type="submission" date="2019-12" db="EMBL/GenBank/DDBJ databases">
        <title>Genomic-based taxomic classification of the family Erythrobacteraceae.</title>
        <authorList>
            <person name="Xu L."/>
        </authorList>
    </citation>
    <scope>NUCLEOTIDE SEQUENCE [LARGE SCALE GENOMIC DNA]</scope>
    <source>
        <strain evidence="3 4">JCM 10282</strain>
    </source>
</reference>
<dbReference type="Pfam" id="PF18029">
    <property type="entry name" value="Glyoxalase_6"/>
    <property type="match status" value="1"/>
</dbReference>
<proteinExistence type="predicted"/>
<dbReference type="EMBL" id="WTYB01000001">
    <property type="protein sequence ID" value="MXP38268.1"/>
    <property type="molecule type" value="Genomic_DNA"/>
</dbReference>
<dbReference type="Gene3D" id="3.10.180.10">
    <property type="entry name" value="2,3-Dihydroxybiphenyl 1,2-Dioxygenase, domain 1"/>
    <property type="match status" value="1"/>
</dbReference>
<organism evidence="3 4">
    <name type="scientific">Erythrobacter ramosus</name>
    <dbReference type="NCBI Taxonomy" id="35811"/>
    <lineage>
        <taxon>Bacteria</taxon>
        <taxon>Pseudomonadati</taxon>
        <taxon>Pseudomonadota</taxon>
        <taxon>Alphaproteobacteria</taxon>
        <taxon>Sphingomonadales</taxon>
        <taxon>Erythrobacteraceae</taxon>
        <taxon>Erythrobacter/Porphyrobacter group</taxon>
        <taxon>Erythrobacter</taxon>
    </lineage>
</organism>
<dbReference type="Proteomes" id="UP000430021">
    <property type="component" value="Unassembled WGS sequence"/>
</dbReference>
<dbReference type="RefSeq" id="WP_160760329.1">
    <property type="nucleotide sequence ID" value="NZ_BAAADZ010000002.1"/>
</dbReference>
<sequence length="120" mass="12934">MAIIGLDHVQLAIPEGGEGQARAFYAGLLGMTEVPKPTNLSPSGCWFTGGAVSLHIGVDPDFRPATKAHPALLVDDLAGLRARLVQAGCVTRDDKPVEGYVRFFTEDPFGNRIELMERMP</sequence>
<dbReference type="InterPro" id="IPR041581">
    <property type="entry name" value="Glyoxalase_6"/>
</dbReference>
<dbReference type="OrthoDB" id="9813630at2"/>
<dbReference type="InterPro" id="IPR029068">
    <property type="entry name" value="Glyas_Bleomycin-R_OHBP_Dase"/>
</dbReference>
<dbReference type="InterPro" id="IPR037523">
    <property type="entry name" value="VOC_core"/>
</dbReference>
<gene>
    <name evidence="2" type="ORF">FHS52_000013</name>
    <name evidence="3" type="ORF">GRI59_06520</name>
</gene>
<protein>
    <submittedName>
        <fullName evidence="2">Catechol 2,3-dioxygenase-like lactoylglutathione lyase family enzyme</fullName>
    </submittedName>
    <submittedName>
        <fullName evidence="3">Glyoxalase</fullName>
    </submittedName>
</protein>
<evidence type="ECO:0000313" key="5">
    <source>
        <dbReference type="Proteomes" id="UP000548685"/>
    </source>
</evidence>
<keyword evidence="5" id="KW-1185">Reference proteome</keyword>
<dbReference type="Proteomes" id="UP000548685">
    <property type="component" value="Unassembled WGS sequence"/>
</dbReference>
<comment type="caution">
    <text evidence="3">The sequence shown here is derived from an EMBL/GenBank/DDBJ whole genome shotgun (WGS) entry which is preliminary data.</text>
</comment>
<dbReference type="SUPFAM" id="SSF54593">
    <property type="entry name" value="Glyoxalase/Bleomycin resistance protein/Dihydroxybiphenyl dioxygenase"/>
    <property type="match status" value="1"/>
</dbReference>